<feature type="transmembrane region" description="Helical" evidence="1">
    <location>
        <begin position="73"/>
        <end position="94"/>
    </location>
</feature>
<keyword evidence="3" id="KW-1185">Reference proteome</keyword>
<feature type="transmembrane region" description="Helical" evidence="1">
    <location>
        <begin position="6"/>
        <end position="27"/>
    </location>
</feature>
<protein>
    <submittedName>
        <fullName evidence="2">Uncharacterized protein</fullName>
    </submittedName>
</protein>
<evidence type="ECO:0000313" key="3">
    <source>
        <dbReference type="Proteomes" id="UP000295718"/>
    </source>
</evidence>
<dbReference type="Proteomes" id="UP000295718">
    <property type="component" value="Unassembled WGS sequence"/>
</dbReference>
<name>A0A4R1QUK1_9FIRM</name>
<keyword evidence="1" id="KW-1133">Transmembrane helix</keyword>
<dbReference type="STRING" id="1469948.GCA_000732725_03870"/>
<dbReference type="AlphaFoldDB" id="A0A4R1QUK1"/>
<keyword evidence="1" id="KW-0472">Membrane</keyword>
<evidence type="ECO:0000313" key="2">
    <source>
        <dbReference type="EMBL" id="TCL57649.1"/>
    </source>
</evidence>
<sequence>MWKDFIIEFFVITIVGGTISGLLVHFLTNLNRKNRDDDIPSTSTLGRKRIIPFPIGPTEANEKNKKREKLKKWIWIAIGGIGSALIIVPILAALSDNKGKGTITEPPDLLKEVDEYFVSVAVSDTISDNFEPAKKIVVTASDDTENITLTGESSTKVFGPFNMTMESSRRFSFIAVFEEPDEYIITIKAVSKEEEVATEKISIDAQADFGITMPDYLY</sequence>
<evidence type="ECO:0000256" key="1">
    <source>
        <dbReference type="SAM" id="Phobius"/>
    </source>
</evidence>
<proteinExistence type="predicted"/>
<gene>
    <name evidence="2" type="ORF">EDD76_108184</name>
</gene>
<organism evidence="2 3">
    <name type="scientific">Kineothrix alysoides</name>
    <dbReference type="NCBI Taxonomy" id="1469948"/>
    <lineage>
        <taxon>Bacteria</taxon>
        <taxon>Bacillati</taxon>
        <taxon>Bacillota</taxon>
        <taxon>Clostridia</taxon>
        <taxon>Lachnospirales</taxon>
        <taxon>Lachnospiraceae</taxon>
        <taxon>Kineothrix</taxon>
    </lineage>
</organism>
<comment type="caution">
    <text evidence="2">The sequence shown here is derived from an EMBL/GenBank/DDBJ whole genome shotgun (WGS) entry which is preliminary data.</text>
</comment>
<keyword evidence="1" id="KW-0812">Transmembrane</keyword>
<reference evidence="2 3" key="1">
    <citation type="submission" date="2019-03" db="EMBL/GenBank/DDBJ databases">
        <title>Genomic Encyclopedia of Type Strains, Phase IV (KMG-IV): sequencing the most valuable type-strain genomes for metagenomic binning, comparative biology and taxonomic classification.</title>
        <authorList>
            <person name="Goeker M."/>
        </authorList>
    </citation>
    <scope>NUCLEOTIDE SEQUENCE [LARGE SCALE GENOMIC DNA]</scope>
    <source>
        <strain evidence="2 3">DSM 100556</strain>
    </source>
</reference>
<accession>A0A4R1QUK1</accession>
<dbReference type="EMBL" id="SLUO01000008">
    <property type="protein sequence ID" value="TCL57649.1"/>
    <property type="molecule type" value="Genomic_DNA"/>
</dbReference>